<gene>
    <name evidence="8" type="ORF">IAC18_07660</name>
</gene>
<feature type="transmembrane region" description="Helical" evidence="6">
    <location>
        <begin position="117"/>
        <end position="138"/>
    </location>
</feature>
<evidence type="ECO:0000256" key="3">
    <source>
        <dbReference type="ARBA" id="ARBA00022692"/>
    </source>
</evidence>
<feature type="transmembrane region" description="Helical" evidence="6">
    <location>
        <begin position="181"/>
        <end position="200"/>
    </location>
</feature>
<evidence type="ECO:0000313" key="9">
    <source>
        <dbReference type="Proteomes" id="UP000824001"/>
    </source>
</evidence>
<comment type="subcellular location">
    <subcellularLocation>
        <location evidence="1">Cell membrane</location>
        <topology evidence="1">Multi-pass membrane protein</topology>
    </subcellularLocation>
</comment>
<name>A0A9D1FFK2_9FIRM</name>
<proteinExistence type="predicted"/>
<dbReference type="InterPro" id="IPR036259">
    <property type="entry name" value="MFS_trans_sf"/>
</dbReference>
<feature type="transmembrane region" description="Helical" evidence="6">
    <location>
        <begin position="59"/>
        <end position="80"/>
    </location>
</feature>
<feature type="transmembrane region" description="Helical" evidence="6">
    <location>
        <begin position="408"/>
        <end position="430"/>
    </location>
</feature>
<feature type="transmembrane region" description="Helical" evidence="6">
    <location>
        <begin position="150"/>
        <end position="169"/>
    </location>
</feature>
<dbReference type="InterPro" id="IPR011701">
    <property type="entry name" value="MFS"/>
</dbReference>
<keyword evidence="3 6" id="KW-0812">Transmembrane</keyword>
<dbReference type="Pfam" id="PF07690">
    <property type="entry name" value="MFS_1"/>
    <property type="match status" value="2"/>
</dbReference>
<feature type="transmembrane region" description="Helical" evidence="6">
    <location>
        <begin position="345"/>
        <end position="365"/>
    </location>
</feature>
<dbReference type="AlphaFoldDB" id="A0A9D1FFK2"/>
<comment type="caution">
    <text evidence="8">The sequence shown here is derived from an EMBL/GenBank/DDBJ whole genome shotgun (WGS) entry which is preliminary data.</text>
</comment>
<reference evidence="8" key="2">
    <citation type="journal article" date="2021" name="PeerJ">
        <title>Extensive microbial diversity within the chicken gut microbiome revealed by metagenomics and culture.</title>
        <authorList>
            <person name="Gilroy R."/>
            <person name="Ravi A."/>
            <person name="Getino M."/>
            <person name="Pursley I."/>
            <person name="Horton D.L."/>
            <person name="Alikhan N.F."/>
            <person name="Baker D."/>
            <person name="Gharbi K."/>
            <person name="Hall N."/>
            <person name="Watson M."/>
            <person name="Adriaenssens E.M."/>
            <person name="Foster-Nyarko E."/>
            <person name="Jarju S."/>
            <person name="Secka A."/>
            <person name="Antonio M."/>
            <person name="Oren A."/>
            <person name="Chaudhuri R.R."/>
            <person name="La Ragione R."/>
            <person name="Hildebrand F."/>
            <person name="Pallen M.J."/>
        </authorList>
    </citation>
    <scope>NUCLEOTIDE SEQUENCE</scope>
    <source>
        <strain evidence="8">ChiHjej10B9-9673</strain>
    </source>
</reference>
<dbReference type="GO" id="GO:0022857">
    <property type="term" value="F:transmembrane transporter activity"/>
    <property type="evidence" value="ECO:0007669"/>
    <property type="project" value="InterPro"/>
</dbReference>
<dbReference type="PROSITE" id="PS50850">
    <property type="entry name" value="MFS"/>
    <property type="match status" value="1"/>
</dbReference>
<dbReference type="Gene3D" id="1.20.1250.20">
    <property type="entry name" value="MFS general substrate transporter like domains"/>
    <property type="match status" value="2"/>
</dbReference>
<feature type="transmembrane region" description="Helical" evidence="6">
    <location>
        <begin position="281"/>
        <end position="301"/>
    </location>
</feature>
<dbReference type="EMBL" id="DVJK01000218">
    <property type="protein sequence ID" value="HIS67426.1"/>
    <property type="molecule type" value="Genomic_DNA"/>
</dbReference>
<evidence type="ECO:0000259" key="7">
    <source>
        <dbReference type="PROSITE" id="PS50850"/>
    </source>
</evidence>
<feature type="transmembrane region" description="Helical" evidence="6">
    <location>
        <begin position="25"/>
        <end position="44"/>
    </location>
</feature>
<feature type="transmembrane region" description="Helical" evidence="6">
    <location>
        <begin position="321"/>
        <end position="338"/>
    </location>
</feature>
<feature type="transmembrane region" description="Helical" evidence="6">
    <location>
        <begin position="442"/>
        <end position="464"/>
    </location>
</feature>
<evidence type="ECO:0000256" key="2">
    <source>
        <dbReference type="ARBA" id="ARBA00022448"/>
    </source>
</evidence>
<feature type="transmembrane region" description="Helical" evidence="6">
    <location>
        <begin position="371"/>
        <end position="396"/>
    </location>
</feature>
<keyword evidence="4 6" id="KW-1133">Transmembrane helix</keyword>
<feature type="domain" description="Major facilitator superfamily (MFS) profile" evidence="7">
    <location>
        <begin position="25"/>
        <end position="468"/>
    </location>
</feature>
<dbReference type="PANTHER" id="PTHR23501:SF191">
    <property type="entry name" value="VACUOLAR BASIC AMINO ACID TRANSPORTER 4"/>
    <property type="match status" value="1"/>
</dbReference>
<evidence type="ECO:0000256" key="1">
    <source>
        <dbReference type="ARBA" id="ARBA00004651"/>
    </source>
</evidence>
<organism evidence="8 9">
    <name type="scientific">Candidatus Scatomorpha merdipullorum</name>
    <dbReference type="NCBI Taxonomy" id="2840927"/>
    <lineage>
        <taxon>Bacteria</taxon>
        <taxon>Bacillati</taxon>
        <taxon>Bacillota</taxon>
        <taxon>Clostridia</taxon>
        <taxon>Eubacteriales</taxon>
        <taxon>Candidatus Scatomorpha</taxon>
    </lineage>
</organism>
<evidence type="ECO:0000313" key="8">
    <source>
        <dbReference type="EMBL" id="HIS67426.1"/>
    </source>
</evidence>
<dbReference type="GO" id="GO:0005886">
    <property type="term" value="C:plasma membrane"/>
    <property type="evidence" value="ECO:0007669"/>
    <property type="project" value="UniProtKB-SubCell"/>
</dbReference>
<protein>
    <submittedName>
        <fullName evidence="8">MFS transporter</fullName>
    </submittedName>
</protein>
<keyword evidence="5 6" id="KW-0472">Membrane</keyword>
<evidence type="ECO:0000256" key="5">
    <source>
        <dbReference type="ARBA" id="ARBA00023136"/>
    </source>
</evidence>
<feature type="transmembrane region" description="Helical" evidence="6">
    <location>
        <begin position="92"/>
        <end position="111"/>
    </location>
</feature>
<feature type="transmembrane region" description="Helical" evidence="6">
    <location>
        <begin position="240"/>
        <end position="260"/>
    </location>
</feature>
<reference evidence="8" key="1">
    <citation type="submission" date="2020-10" db="EMBL/GenBank/DDBJ databases">
        <authorList>
            <person name="Gilroy R."/>
        </authorList>
    </citation>
    <scope>NUCLEOTIDE SEQUENCE</scope>
    <source>
        <strain evidence="8">ChiHjej10B9-9673</strain>
    </source>
</reference>
<feature type="transmembrane region" description="Helical" evidence="6">
    <location>
        <begin position="212"/>
        <end position="234"/>
    </location>
</feature>
<dbReference type="PANTHER" id="PTHR23501">
    <property type="entry name" value="MAJOR FACILITATOR SUPERFAMILY"/>
    <property type="match status" value="1"/>
</dbReference>
<dbReference type="InterPro" id="IPR020846">
    <property type="entry name" value="MFS_dom"/>
</dbReference>
<accession>A0A9D1FFK2</accession>
<sequence length="472" mass="51844">METKKLSIKTASYPLPEDAPKRLKLFVILTPMFFMLAISLPSFIRQQLTPVICEEANSTAYYSLIMLISTMSGSIFSPIVGKLGDLYGRKRLSLFCLVPFAGSLILCGLARGPVLLAISYALIGIFYSGLDSATNGMVMDAFNRKDSTQILGVLNAANTIAGILGPILIGYLADLIGAQKSMIILAAVVMAAWVLILVGYPDIRNIKRDVVIDYKGVILLPVAIGPICVAIAVGGNQLPWNSPWIIAMFVVSVICCVLFVRTEKKQKQPIVNIGLLKNKMIIPALLFMFAWRAMQSLLTYFNLYCREVLEFSSTQLGSLQFFLWVNVIVAVLVGRYLSRKKNYRLIFSISAILSVLAPLLFFLFMRPGLPFFWAVVLRIPQIIMVGFCMAPMNMYLGEILKAEERGMGLAINMFFINLGTSVFNAIFSAVMNLFPGGIADAFGPMCLVAVGIGVIRLLVVLVGIKNRIQANS</sequence>
<keyword evidence="2" id="KW-0813">Transport</keyword>
<dbReference type="SUPFAM" id="SSF103473">
    <property type="entry name" value="MFS general substrate transporter"/>
    <property type="match status" value="1"/>
</dbReference>
<evidence type="ECO:0000256" key="6">
    <source>
        <dbReference type="SAM" id="Phobius"/>
    </source>
</evidence>
<evidence type="ECO:0000256" key="4">
    <source>
        <dbReference type="ARBA" id="ARBA00022989"/>
    </source>
</evidence>
<dbReference type="Proteomes" id="UP000824001">
    <property type="component" value="Unassembled WGS sequence"/>
</dbReference>